<evidence type="ECO:0000313" key="2">
    <source>
        <dbReference type="EMBL" id="TLQ08512.1"/>
    </source>
</evidence>
<proteinExistence type="predicted"/>
<accession>A0A5R9C626</accession>
<dbReference type="InterPro" id="IPR001387">
    <property type="entry name" value="Cro/C1-type_HTH"/>
</dbReference>
<dbReference type="EMBL" id="VBTE01000007">
    <property type="protein sequence ID" value="TLQ08512.1"/>
    <property type="molecule type" value="Genomic_DNA"/>
</dbReference>
<dbReference type="SUPFAM" id="SSF47413">
    <property type="entry name" value="lambda repressor-like DNA-binding domains"/>
    <property type="match status" value="1"/>
</dbReference>
<dbReference type="InterPro" id="IPR010982">
    <property type="entry name" value="Lambda_DNA-bd_dom_sf"/>
</dbReference>
<protein>
    <submittedName>
        <fullName evidence="2">Helix-turn-helix transcriptional regulator</fullName>
    </submittedName>
</protein>
<dbReference type="Proteomes" id="UP000307201">
    <property type="component" value="Unassembled WGS sequence"/>
</dbReference>
<dbReference type="Pfam" id="PF13443">
    <property type="entry name" value="HTH_26"/>
    <property type="match status" value="1"/>
</dbReference>
<dbReference type="Gene3D" id="1.10.260.40">
    <property type="entry name" value="lambda repressor-like DNA-binding domains"/>
    <property type="match status" value="1"/>
</dbReference>
<dbReference type="PROSITE" id="PS50943">
    <property type="entry name" value="HTH_CROC1"/>
    <property type="match status" value="1"/>
</dbReference>
<dbReference type="AlphaFoldDB" id="A0A5R9C626"/>
<dbReference type="GO" id="GO:0003677">
    <property type="term" value="F:DNA binding"/>
    <property type="evidence" value="ECO:0007669"/>
    <property type="project" value="InterPro"/>
</dbReference>
<gene>
    <name evidence="2" type="ORF">FEZ48_03515</name>
</gene>
<name>A0A5R9C626_9LACT</name>
<reference evidence="2 3" key="1">
    <citation type="submission" date="2019-05" db="EMBL/GenBank/DDBJ databases">
        <title>The metagenome of a microbial culture collection derived from dairy environment covers the genomic content of the human microbiome.</title>
        <authorList>
            <person name="Roder T."/>
            <person name="Wuthrich D."/>
            <person name="Sattari Z."/>
            <person name="Von Ah U."/>
            <person name="Bar C."/>
            <person name="Ronchi F."/>
            <person name="Macpherson A.J."/>
            <person name="Ganal-Vonarburg S.C."/>
            <person name="Bruggmann R."/>
            <person name="Vergeres G."/>
        </authorList>
    </citation>
    <scope>NUCLEOTIDE SEQUENCE [LARGE SCALE GENOMIC DNA]</scope>
    <source>
        <strain evidence="2 3">FAM 24235</strain>
    </source>
</reference>
<dbReference type="OrthoDB" id="2736659at2"/>
<comment type="caution">
    <text evidence="2">The sequence shown here is derived from an EMBL/GenBank/DDBJ whole genome shotgun (WGS) entry which is preliminary data.</text>
</comment>
<evidence type="ECO:0000259" key="1">
    <source>
        <dbReference type="PROSITE" id="PS50943"/>
    </source>
</evidence>
<organism evidence="2 3">
    <name type="scientific">Marinilactibacillus psychrotolerans</name>
    <dbReference type="NCBI Taxonomy" id="191770"/>
    <lineage>
        <taxon>Bacteria</taxon>
        <taxon>Bacillati</taxon>
        <taxon>Bacillota</taxon>
        <taxon>Bacilli</taxon>
        <taxon>Lactobacillales</taxon>
        <taxon>Carnobacteriaceae</taxon>
        <taxon>Marinilactibacillus</taxon>
    </lineage>
</organism>
<sequence>MWNEIEKQLNIKGWSVYKLTKKACLSSNLLYELKSGRTKDVGFINMCKIADALEISLDEFKPKKGR</sequence>
<dbReference type="RefSeq" id="WP_138471176.1">
    <property type="nucleotide sequence ID" value="NZ_VBTE01000007.1"/>
</dbReference>
<feature type="domain" description="HTH cro/C1-type" evidence="1">
    <location>
        <begin position="5"/>
        <end position="60"/>
    </location>
</feature>
<evidence type="ECO:0000313" key="3">
    <source>
        <dbReference type="Proteomes" id="UP000307201"/>
    </source>
</evidence>